<dbReference type="Gene3D" id="1.10.8.60">
    <property type="match status" value="1"/>
</dbReference>
<dbReference type="GO" id="GO:0046872">
    <property type="term" value="F:metal ion binding"/>
    <property type="evidence" value="ECO:0007669"/>
    <property type="project" value="UniProtKB-KW"/>
</dbReference>
<dbReference type="GO" id="GO:0009360">
    <property type="term" value="C:DNA polymerase III complex"/>
    <property type="evidence" value="ECO:0007669"/>
    <property type="project" value="InterPro"/>
</dbReference>
<evidence type="ECO:0000256" key="11">
    <source>
        <dbReference type="RuleBase" id="RU364063"/>
    </source>
</evidence>
<protein>
    <recommendedName>
        <fullName evidence="11">DNA polymerase III subunit gamma/tau</fullName>
        <ecNumber evidence="11">2.7.7.7</ecNumber>
    </recommendedName>
</protein>
<dbReference type="PANTHER" id="PTHR11669:SF0">
    <property type="entry name" value="PROTEIN STICHEL-LIKE 2"/>
    <property type="match status" value="1"/>
</dbReference>
<dbReference type="FunFam" id="3.40.50.300:FF:000014">
    <property type="entry name" value="DNA polymerase III subunit gamma/tau"/>
    <property type="match status" value="1"/>
</dbReference>
<dbReference type="Gene3D" id="1.20.272.10">
    <property type="match status" value="1"/>
</dbReference>
<dbReference type="SMART" id="SM00382">
    <property type="entry name" value="AAA"/>
    <property type="match status" value="1"/>
</dbReference>
<evidence type="ECO:0000313" key="14">
    <source>
        <dbReference type="Proteomes" id="UP000182465"/>
    </source>
</evidence>
<proteinExistence type="inferred from homology"/>
<dbReference type="EMBL" id="MNVB01000054">
    <property type="protein sequence ID" value="OIO16728.1"/>
    <property type="molecule type" value="Genomic_DNA"/>
</dbReference>
<dbReference type="SUPFAM" id="SSF52540">
    <property type="entry name" value="P-loop containing nucleoside triphosphate hydrolases"/>
    <property type="match status" value="1"/>
</dbReference>
<keyword evidence="4 11" id="KW-0235">DNA replication</keyword>
<evidence type="ECO:0000256" key="5">
    <source>
        <dbReference type="ARBA" id="ARBA00022723"/>
    </source>
</evidence>
<evidence type="ECO:0000313" key="13">
    <source>
        <dbReference type="EMBL" id="OIO16728.1"/>
    </source>
</evidence>
<dbReference type="InterPro" id="IPR045085">
    <property type="entry name" value="HLD_clamp_pol_III_gamma_tau"/>
</dbReference>
<dbReference type="Pfam" id="PF12169">
    <property type="entry name" value="DNA_pol3_gamma3"/>
    <property type="match status" value="1"/>
</dbReference>
<dbReference type="NCBIfam" id="TIGR02397">
    <property type="entry name" value="dnaX_nterm"/>
    <property type="match status" value="1"/>
</dbReference>
<dbReference type="EC" id="2.7.7.7" evidence="11"/>
<evidence type="ECO:0000256" key="1">
    <source>
        <dbReference type="ARBA" id="ARBA00006360"/>
    </source>
</evidence>
<dbReference type="InterPro" id="IPR003593">
    <property type="entry name" value="AAA+_ATPase"/>
</dbReference>
<keyword evidence="9 11" id="KW-0239">DNA-directed DNA polymerase</keyword>
<evidence type="ECO:0000256" key="10">
    <source>
        <dbReference type="ARBA" id="ARBA00049244"/>
    </source>
</evidence>
<comment type="catalytic activity">
    <reaction evidence="10 11">
        <text>DNA(n) + a 2'-deoxyribonucleoside 5'-triphosphate = DNA(n+1) + diphosphate</text>
        <dbReference type="Rhea" id="RHEA:22508"/>
        <dbReference type="Rhea" id="RHEA-COMP:17339"/>
        <dbReference type="Rhea" id="RHEA-COMP:17340"/>
        <dbReference type="ChEBI" id="CHEBI:33019"/>
        <dbReference type="ChEBI" id="CHEBI:61560"/>
        <dbReference type="ChEBI" id="CHEBI:173112"/>
        <dbReference type="EC" id="2.7.7.7"/>
    </reaction>
</comment>
<comment type="similarity">
    <text evidence="1 11">Belongs to the DnaX/STICHEL family.</text>
</comment>
<dbReference type="Pfam" id="PF13177">
    <property type="entry name" value="DNA_pol3_delta2"/>
    <property type="match status" value="1"/>
</dbReference>
<evidence type="ECO:0000256" key="2">
    <source>
        <dbReference type="ARBA" id="ARBA00022679"/>
    </source>
</evidence>
<dbReference type="InterPro" id="IPR050238">
    <property type="entry name" value="DNA_Rep/Repair_Clamp_Loader"/>
</dbReference>
<accession>A0A1J4TYJ9</accession>
<dbReference type="InterPro" id="IPR012763">
    <property type="entry name" value="DNA_pol_III_sug/sutau_N"/>
</dbReference>
<dbReference type="AlphaFoldDB" id="A0A1J4TYJ9"/>
<evidence type="ECO:0000256" key="9">
    <source>
        <dbReference type="ARBA" id="ARBA00022932"/>
    </source>
</evidence>
<evidence type="ECO:0000256" key="6">
    <source>
        <dbReference type="ARBA" id="ARBA00022741"/>
    </source>
</evidence>
<organism evidence="13 14">
    <name type="scientific">Candidatus Kuenenbacteria bacterium CG1_02_38_13</name>
    <dbReference type="NCBI Taxonomy" id="1805235"/>
    <lineage>
        <taxon>Bacteria</taxon>
        <taxon>Candidatus Kueneniibacteriota</taxon>
    </lineage>
</organism>
<dbReference type="GO" id="GO:0006261">
    <property type="term" value="P:DNA-templated DNA replication"/>
    <property type="evidence" value="ECO:0007669"/>
    <property type="project" value="TreeGrafter"/>
</dbReference>
<comment type="function">
    <text evidence="11">DNA polymerase III is a complex, multichain enzyme responsible for most of the replicative synthesis in bacteria. This DNA polymerase also exhibits 3' to 5' exonuclease activity.</text>
</comment>
<dbReference type="GO" id="GO:0005524">
    <property type="term" value="F:ATP binding"/>
    <property type="evidence" value="ECO:0007669"/>
    <property type="project" value="UniProtKB-KW"/>
</dbReference>
<dbReference type="PANTHER" id="PTHR11669">
    <property type="entry name" value="REPLICATION FACTOR C / DNA POLYMERASE III GAMMA-TAU SUBUNIT"/>
    <property type="match status" value="1"/>
</dbReference>
<dbReference type="InterPro" id="IPR022754">
    <property type="entry name" value="DNA_pol_III_gamma-3"/>
</dbReference>
<evidence type="ECO:0000256" key="3">
    <source>
        <dbReference type="ARBA" id="ARBA00022695"/>
    </source>
</evidence>
<dbReference type="GO" id="GO:0003677">
    <property type="term" value="F:DNA binding"/>
    <property type="evidence" value="ECO:0007669"/>
    <property type="project" value="InterPro"/>
</dbReference>
<feature type="domain" description="AAA+ ATPase" evidence="12">
    <location>
        <begin position="35"/>
        <end position="180"/>
    </location>
</feature>
<keyword evidence="6 11" id="KW-0547">Nucleotide-binding</keyword>
<name>A0A1J4TYJ9_9BACT</name>
<gene>
    <name evidence="11" type="primary">dnaX</name>
    <name evidence="13" type="ORF">AUJ29_02450</name>
</gene>
<sequence>MPSIYRKYRPKTFTEMVGQNHIKLTLQSELEHNSFVHAYLFCGPRGLGKTTAARLFAKAVNCENRKDGESEPCNKCQSCLEIMDARAFDLLEIDAASHTGVDNVRENIIDNVRFTPHRAKYKVFIIDEVHMLSISAFNALLKTLEEPPVYAIFILCTTEIHKVPETIISRCQRFDFKKVPAVDMIKRLNRISDNEGMKIDDEIYNVIAHKSEGCMRDAEGMLGQVFALGGNKITKEQAALVIPMSEIKLILELVDLVAHNNLSVSLDLINKLVDEGINLSAFNKELVEFLRKLLLIKVGAHKIDIFDFDSQTGKQVNMIIDLIDENKLLGMIEEFLSAGYDLRSASIAQLPFELALVKICRFTDVSRNALMNETPRLRNTRIKIENPIYSSNFSHLDVRAKKTLSETKMARQPLIIKKKEEKVVDFEKVKKEWVAIVRASHKKSCDLMFINEKMVWPIRIDGNALEIGFKYDLHRSRFDTNSNKKVLEDAIREIIGEVIEIKSRTLKPSELANIEMFIASEDAKNMKLNNVKATDENILEHILDSFGGELIDKE</sequence>
<dbReference type="Proteomes" id="UP000182465">
    <property type="component" value="Unassembled WGS sequence"/>
</dbReference>
<dbReference type="GO" id="GO:0003887">
    <property type="term" value="F:DNA-directed DNA polymerase activity"/>
    <property type="evidence" value="ECO:0007669"/>
    <property type="project" value="UniProtKB-KW"/>
</dbReference>
<dbReference type="InterPro" id="IPR008921">
    <property type="entry name" value="DNA_pol3_clamp-load_cplx_C"/>
</dbReference>
<keyword evidence="8 11" id="KW-0067">ATP-binding</keyword>
<dbReference type="CDD" id="cd00009">
    <property type="entry name" value="AAA"/>
    <property type="match status" value="1"/>
</dbReference>
<keyword evidence="3 11" id="KW-0548">Nucleotidyltransferase</keyword>
<reference evidence="13 14" key="1">
    <citation type="journal article" date="2016" name="Environ. Microbiol.">
        <title>Genomic resolution of a cold subsurface aquifer community provides metabolic insights for novel microbes adapted to high CO concentrations.</title>
        <authorList>
            <person name="Probst A.J."/>
            <person name="Castelle C.J."/>
            <person name="Singh A."/>
            <person name="Brown C.T."/>
            <person name="Anantharaman K."/>
            <person name="Sharon I."/>
            <person name="Hug L.A."/>
            <person name="Burstein D."/>
            <person name="Emerson J.B."/>
            <person name="Thomas B.C."/>
            <person name="Banfield J.F."/>
        </authorList>
    </citation>
    <scope>NUCLEOTIDE SEQUENCE [LARGE SCALE GENOMIC DNA]</scope>
    <source>
        <strain evidence="13">CG1_02_38_13</strain>
    </source>
</reference>
<dbReference type="Gene3D" id="3.40.50.300">
    <property type="entry name" value="P-loop containing nucleotide triphosphate hydrolases"/>
    <property type="match status" value="1"/>
</dbReference>
<dbReference type="SUPFAM" id="SSF48019">
    <property type="entry name" value="post-AAA+ oligomerization domain-like"/>
    <property type="match status" value="1"/>
</dbReference>
<evidence type="ECO:0000256" key="4">
    <source>
        <dbReference type="ARBA" id="ARBA00022705"/>
    </source>
</evidence>
<evidence type="ECO:0000256" key="7">
    <source>
        <dbReference type="ARBA" id="ARBA00022833"/>
    </source>
</evidence>
<comment type="subunit">
    <text evidence="11">DNA polymerase III contains a core (composed of alpha, epsilon and theta chains) that associates with a tau subunit. This core dimerizes to form the POLIII' complex. PolIII' associates with the gamma complex (composed of gamma, delta, delta', psi and chi chains) and with the beta chain to form the complete DNA polymerase III complex.</text>
</comment>
<dbReference type="NCBIfam" id="NF004046">
    <property type="entry name" value="PRK05563.1"/>
    <property type="match status" value="1"/>
</dbReference>
<evidence type="ECO:0000256" key="8">
    <source>
        <dbReference type="ARBA" id="ARBA00022840"/>
    </source>
</evidence>
<keyword evidence="7" id="KW-0862">Zinc</keyword>
<keyword evidence="2 11" id="KW-0808">Transferase</keyword>
<dbReference type="InterPro" id="IPR027417">
    <property type="entry name" value="P-loop_NTPase"/>
</dbReference>
<evidence type="ECO:0000259" key="12">
    <source>
        <dbReference type="SMART" id="SM00382"/>
    </source>
</evidence>
<dbReference type="CDD" id="cd18137">
    <property type="entry name" value="HLD_clamp_pol_III_gamma_tau"/>
    <property type="match status" value="1"/>
</dbReference>
<keyword evidence="5" id="KW-0479">Metal-binding</keyword>
<comment type="caution">
    <text evidence="13">The sequence shown here is derived from an EMBL/GenBank/DDBJ whole genome shotgun (WGS) entry which is preliminary data.</text>
</comment>